<dbReference type="PANTHER" id="PTHR41694:SF3">
    <property type="entry name" value="RNA-DIRECTED DNA POLYMERASE-RELATED"/>
    <property type="match status" value="1"/>
</dbReference>
<keyword evidence="6" id="KW-0255">Endonuclease</keyword>
<dbReference type="PROSITE" id="PS50878">
    <property type="entry name" value="RT_POL"/>
    <property type="match status" value="1"/>
</dbReference>
<evidence type="ECO:0000256" key="6">
    <source>
        <dbReference type="ARBA" id="ARBA00022759"/>
    </source>
</evidence>
<dbReference type="EC" id="3.1.26.4" evidence="2"/>
<feature type="non-terminal residue" evidence="10">
    <location>
        <position position="1"/>
    </location>
</feature>
<comment type="similarity">
    <text evidence="1">Belongs to the beta type-B retroviral polymerase family. HERV class-II K(HML-2) pol subfamily.</text>
</comment>
<evidence type="ECO:0000256" key="1">
    <source>
        <dbReference type="ARBA" id="ARBA00010879"/>
    </source>
</evidence>
<gene>
    <name evidence="10" type="primary">Ervk19</name>
    <name evidence="10" type="ORF">AEGBEN_R14615</name>
</gene>
<dbReference type="OrthoDB" id="6773263at2759"/>
<evidence type="ECO:0000256" key="5">
    <source>
        <dbReference type="ARBA" id="ARBA00022722"/>
    </source>
</evidence>
<comment type="caution">
    <text evidence="10">The sequence shown here is derived from an EMBL/GenBank/DDBJ whole genome shotgun (WGS) entry which is preliminary data.</text>
</comment>
<protein>
    <recommendedName>
        <fullName evidence="2">ribonuclease H</fullName>
        <ecNumber evidence="2">3.1.26.4</ecNumber>
    </recommendedName>
</protein>
<feature type="domain" description="Reverse transcriptase" evidence="9">
    <location>
        <begin position="1"/>
        <end position="86"/>
    </location>
</feature>
<accession>A0A7K6UHH2</accession>
<dbReference type="EMBL" id="VZRW01011293">
    <property type="protein sequence ID" value="NWX22174.1"/>
    <property type="molecule type" value="Genomic_DNA"/>
</dbReference>
<keyword evidence="8" id="KW-0695">RNA-directed DNA polymerase</keyword>
<feature type="non-terminal residue" evidence="10">
    <location>
        <position position="86"/>
    </location>
</feature>
<dbReference type="Pfam" id="PF00078">
    <property type="entry name" value="RVT_1"/>
    <property type="match status" value="1"/>
</dbReference>
<dbReference type="Proteomes" id="UP000559068">
    <property type="component" value="Unassembled WGS sequence"/>
</dbReference>
<dbReference type="GO" id="GO:0003964">
    <property type="term" value="F:RNA-directed DNA polymerase activity"/>
    <property type="evidence" value="ECO:0007669"/>
    <property type="project" value="UniProtKB-KW"/>
</dbReference>
<evidence type="ECO:0000313" key="11">
    <source>
        <dbReference type="Proteomes" id="UP000559068"/>
    </source>
</evidence>
<keyword evidence="11" id="KW-1185">Reference proteome</keyword>
<evidence type="ECO:0000256" key="7">
    <source>
        <dbReference type="ARBA" id="ARBA00022801"/>
    </source>
</evidence>
<keyword evidence="4" id="KW-0548">Nucleotidyltransferase</keyword>
<dbReference type="InterPro" id="IPR043128">
    <property type="entry name" value="Rev_trsase/Diguanyl_cyclase"/>
</dbReference>
<reference evidence="10 11" key="1">
    <citation type="submission" date="2019-09" db="EMBL/GenBank/DDBJ databases">
        <title>Bird 10,000 Genomes (B10K) Project - Family phase.</title>
        <authorList>
            <person name="Zhang G."/>
        </authorList>
    </citation>
    <scope>NUCLEOTIDE SEQUENCE [LARGE SCALE GENOMIC DNA]</scope>
    <source>
        <strain evidence="10">B10K-DU-029-76</strain>
        <tissue evidence="10">Heart</tissue>
    </source>
</reference>
<evidence type="ECO:0000313" key="10">
    <source>
        <dbReference type="EMBL" id="NWX22174.1"/>
    </source>
</evidence>
<dbReference type="GO" id="GO:0004523">
    <property type="term" value="F:RNA-DNA hybrid ribonuclease activity"/>
    <property type="evidence" value="ECO:0007669"/>
    <property type="project" value="UniProtKB-EC"/>
</dbReference>
<sequence length="86" mass="10080">DVLVIDLKDCFFTIPLHPDNYQKFAFSVPSVNKNKPMKRYHWVVLPQGMKNSPTMCQTYVAWARALVREAHPDLLIYHYMDDILIA</sequence>
<evidence type="ECO:0000256" key="3">
    <source>
        <dbReference type="ARBA" id="ARBA00022679"/>
    </source>
</evidence>
<dbReference type="GO" id="GO:0035613">
    <property type="term" value="F:RNA stem-loop binding"/>
    <property type="evidence" value="ECO:0007669"/>
    <property type="project" value="TreeGrafter"/>
</dbReference>
<proteinExistence type="inferred from homology"/>
<evidence type="ECO:0000256" key="2">
    <source>
        <dbReference type="ARBA" id="ARBA00012180"/>
    </source>
</evidence>
<evidence type="ECO:0000256" key="4">
    <source>
        <dbReference type="ARBA" id="ARBA00022695"/>
    </source>
</evidence>
<keyword evidence="3" id="KW-0808">Transferase</keyword>
<name>A0A7K6UHH2_9AVES</name>
<dbReference type="PANTHER" id="PTHR41694">
    <property type="entry name" value="ENDOGENOUS RETROVIRUS GROUP K MEMBER POL PROTEIN"/>
    <property type="match status" value="1"/>
</dbReference>
<dbReference type="InterPro" id="IPR000477">
    <property type="entry name" value="RT_dom"/>
</dbReference>
<dbReference type="AlphaFoldDB" id="A0A7K6UHH2"/>
<dbReference type="SUPFAM" id="SSF56672">
    <property type="entry name" value="DNA/RNA polymerases"/>
    <property type="match status" value="1"/>
</dbReference>
<evidence type="ECO:0000259" key="9">
    <source>
        <dbReference type="PROSITE" id="PS50878"/>
    </source>
</evidence>
<dbReference type="InterPro" id="IPR043502">
    <property type="entry name" value="DNA/RNA_pol_sf"/>
</dbReference>
<keyword evidence="5" id="KW-0540">Nuclease</keyword>
<keyword evidence="7" id="KW-0378">Hydrolase</keyword>
<dbReference type="Gene3D" id="3.30.70.270">
    <property type="match status" value="2"/>
</dbReference>
<evidence type="ECO:0000256" key="8">
    <source>
        <dbReference type="ARBA" id="ARBA00022918"/>
    </source>
</evidence>
<organism evidence="10 11">
    <name type="scientific">Aegotheles bennettii</name>
    <dbReference type="NCBI Taxonomy" id="48278"/>
    <lineage>
        <taxon>Eukaryota</taxon>
        <taxon>Metazoa</taxon>
        <taxon>Chordata</taxon>
        <taxon>Craniata</taxon>
        <taxon>Vertebrata</taxon>
        <taxon>Euteleostomi</taxon>
        <taxon>Archelosauria</taxon>
        <taxon>Archosauria</taxon>
        <taxon>Dinosauria</taxon>
        <taxon>Saurischia</taxon>
        <taxon>Theropoda</taxon>
        <taxon>Coelurosauria</taxon>
        <taxon>Aves</taxon>
        <taxon>Neognathae</taxon>
        <taxon>Neoaves</taxon>
        <taxon>Strisores</taxon>
        <taxon>Caprimulgiformes</taxon>
        <taxon>Aegothelidae</taxon>
        <taxon>Aegotheles</taxon>
    </lineage>
</organism>